<reference evidence="1" key="1">
    <citation type="submission" date="2018-05" db="EMBL/GenBank/DDBJ databases">
        <authorList>
            <person name="Lanie J.A."/>
            <person name="Ng W.-L."/>
            <person name="Kazmierczak K.M."/>
            <person name="Andrzejewski T.M."/>
            <person name="Davidsen T.M."/>
            <person name="Wayne K.J."/>
            <person name="Tettelin H."/>
            <person name="Glass J.I."/>
            <person name="Rusch D."/>
            <person name="Podicherti R."/>
            <person name="Tsui H.-C.T."/>
            <person name="Winkler M.E."/>
        </authorList>
    </citation>
    <scope>NUCLEOTIDE SEQUENCE</scope>
</reference>
<protein>
    <submittedName>
        <fullName evidence="1">Uncharacterized protein</fullName>
    </submittedName>
</protein>
<organism evidence="1">
    <name type="scientific">marine metagenome</name>
    <dbReference type="NCBI Taxonomy" id="408172"/>
    <lineage>
        <taxon>unclassified sequences</taxon>
        <taxon>metagenomes</taxon>
        <taxon>ecological metagenomes</taxon>
    </lineage>
</organism>
<sequence length="26" mass="2936">MASLNGFGHYFGGIGRALSERNYRVY</sequence>
<name>A0A382TTT8_9ZZZZ</name>
<dbReference type="AlphaFoldDB" id="A0A382TTT8"/>
<accession>A0A382TTT8</accession>
<dbReference type="EMBL" id="UINC01138775">
    <property type="protein sequence ID" value="SVD24931.1"/>
    <property type="molecule type" value="Genomic_DNA"/>
</dbReference>
<gene>
    <name evidence="1" type="ORF">METZ01_LOCUS377785</name>
</gene>
<proteinExistence type="predicted"/>
<evidence type="ECO:0000313" key="1">
    <source>
        <dbReference type="EMBL" id="SVD24931.1"/>
    </source>
</evidence>
<feature type="non-terminal residue" evidence="1">
    <location>
        <position position="26"/>
    </location>
</feature>